<dbReference type="SUPFAM" id="SSF52425">
    <property type="entry name" value="Cryptochrome/photolyase, N-terminal domain"/>
    <property type="match status" value="1"/>
</dbReference>
<dbReference type="InterPro" id="IPR036155">
    <property type="entry name" value="Crypto/Photolyase_N_sf"/>
</dbReference>
<feature type="domain" description="Photolyase/cryptochrome alpha/beta" evidence="8">
    <location>
        <begin position="47"/>
        <end position="179"/>
    </location>
</feature>
<dbReference type="InterPro" id="IPR006050">
    <property type="entry name" value="DNA_photolyase_N"/>
</dbReference>
<evidence type="ECO:0000256" key="1">
    <source>
        <dbReference type="ARBA" id="ARBA00005862"/>
    </source>
</evidence>
<keyword evidence="10" id="KW-1185">Reference proteome</keyword>
<feature type="compositionally biased region" description="Pro residues" evidence="7">
    <location>
        <begin position="238"/>
        <end position="247"/>
    </location>
</feature>
<reference evidence="9 10" key="1">
    <citation type="submission" date="2024-05" db="EMBL/GenBank/DDBJ databases">
        <title>Roseateles sp. 2.12 16S ribosomal RNA gene Genome sequencing and assembly.</title>
        <authorList>
            <person name="Woo H."/>
        </authorList>
    </citation>
    <scope>NUCLEOTIDE SEQUENCE [LARGE SCALE GENOMIC DNA]</scope>
    <source>
        <strain evidence="9 10">2.12</strain>
    </source>
</reference>
<feature type="region of interest" description="Disordered" evidence="7">
    <location>
        <begin position="210"/>
        <end position="260"/>
    </location>
</feature>
<comment type="similarity">
    <text evidence="1 6">Belongs to the DNA photolyase class-1 family.</text>
</comment>
<evidence type="ECO:0000256" key="2">
    <source>
        <dbReference type="ARBA" id="ARBA00017881"/>
    </source>
</evidence>
<dbReference type="PROSITE" id="PS00394">
    <property type="entry name" value="DNA_PHOTOLYASES_1_1"/>
    <property type="match status" value="1"/>
</dbReference>
<evidence type="ECO:0000256" key="5">
    <source>
        <dbReference type="ARBA" id="ARBA00022991"/>
    </source>
</evidence>
<dbReference type="InterPro" id="IPR014729">
    <property type="entry name" value="Rossmann-like_a/b/a_fold"/>
</dbReference>
<dbReference type="PRINTS" id="PR00147">
    <property type="entry name" value="DNAPHOTLYASE"/>
</dbReference>
<evidence type="ECO:0000259" key="8">
    <source>
        <dbReference type="PROSITE" id="PS51645"/>
    </source>
</evidence>
<keyword evidence="4 6" id="KW-0274">FAD</keyword>
<evidence type="ECO:0000256" key="4">
    <source>
        <dbReference type="ARBA" id="ARBA00022827"/>
    </source>
</evidence>
<dbReference type="SUPFAM" id="SSF48173">
    <property type="entry name" value="Cryptochrome/photolyase FAD-binding domain"/>
    <property type="match status" value="1"/>
</dbReference>
<dbReference type="PANTHER" id="PTHR11455">
    <property type="entry name" value="CRYPTOCHROME"/>
    <property type="match status" value="1"/>
</dbReference>
<keyword evidence="3 6" id="KW-0285">Flavoprotein</keyword>
<dbReference type="PROSITE" id="PS51645">
    <property type="entry name" value="PHR_CRY_ALPHA_BETA"/>
    <property type="match status" value="1"/>
</dbReference>
<name>A0ABV0GIQ8_9BURK</name>
<dbReference type="Pfam" id="PF03441">
    <property type="entry name" value="FAD_binding_7"/>
    <property type="match status" value="1"/>
</dbReference>
<dbReference type="EMBL" id="JBDPZC010000010">
    <property type="protein sequence ID" value="MEO3714967.1"/>
    <property type="molecule type" value="Genomic_DNA"/>
</dbReference>
<evidence type="ECO:0000256" key="3">
    <source>
        <dbReference type="ARBA" id="ARBA00022630"/>
    </source>
</evidence>
<gene>
    <name evidence="9" type="ORF">ABDJ40_19535</name>
</gene>
<evidence type="ECO:0000256" key="6">
    <source>
        <dbReference type="RuleBase" id="RU367151"/>
    </source>
</evidence>
<feature type="compositionally biased region" description="Pro residues" evidence="7">
    <location>
        <begin position="218"/>
        <end position="230"/>
    </location>
</feature>
<dbReference type="InterPro" id="IPR014133">
    <property type="entry name" value="Cry_DASH"/>
</dbReference>
<keyword evidence="5 6" id="KW-0157">Chromophore</keyword>
<comment type="caution">
    <text evidence="9">The sequence shown here is derived from an EMBL/GenBank/DDBJ whole genome shotgun (WGS) entry which is preliminary data.</text>
</comment>
<dbReference type="InterPro" id="IPR002081">
    <property type="entry name" value="Cryptochrome/DNA_photolyase_1"/>
</dbReference>
<sequence length="483" mass="52889">MPALRPPLHLAPQVGAGLGAGALLLGALQACARRHPADWRGPGMRQGLVLWWVRRDQRLHDNPALRAACAEARQRGLPLLCLAPLPPDGPTRWGFARLGPHRRWVEWQSLQALDGQLRRHGQRLGWTTLTPAQALGELAARHRVVAVHAQQGLAPEEKAEEAALVAQGLPLHRHESGGLFEAAALPFARAPDTGLPALPCSFTPFRQALERSQRQPGSPLPEPQSWPPSPAGELPLPALQPPCPPVDPRSSHPYTTPPCAPGEAAALQHLEAYLASPAVPVYKKTRDALSDPQASTRWSPWLATGALSPRRAWAALDAHEAAQGRSEGSDWIRVELLWREYFRWLMAVEGARLYHPTGLKPGAAAPGHDAAAFERWCQGRTGLPLVDAGMRELAATGWLSNRLRQVCASALLHELGGDWRAGAAWYEAQLLDFDPQSNQGNWAYIAGYGTDPRGGRHFDLDWQARQHDPQGTYRARWNEGHQP</sequence>
<dbReference type="NCBIfam" id="TIGR02765">
    <property type="entry name" value="crypto_DASH"/>
    <property type="match status" value="1"/>
</dbReference>
<evidence type="ECO:0000256" key="7">
    <source>
        <dbReference type="SAM" id="MobiDB-lite"/>
    </source>
</evidence>
<dbReference type="InterPro" id="IPR005101">
    <property type="entry name" value="Cryptochr/Photolyase_FAD-bd"/>
</dbReference>
<dbReference type="InterPro" id="IPR018394">
    <property type="entry name" value="DNA_photolyase_1_CS_C"/>
</dbReference>
<dbReference type="Gene3D" id="3.40.50.620">
    <property type="entry name" value="HUPs"/>
    <property type="match status" value="1"/>
</dbReference>
<comment type="function">
    <text evidence="6">May have a photoreceptor function.</text>
</comment>
<comment type="cofactor">
    <cofactor evidence="6">
        <name>(6R)-5,10-methylene-5,6,7,8-tetrahydrofolate</name>
        <dbReference type="ChEBI" id="CHEBI:15636"/>
    </cofactor>
    <text evidence="6">Binds 1 5,10-methenyltetrahydrofolate (MTHF) per subunit.</text>
</comment>
<protein>
    <recommendedName>
        <fullName evidence="2 6">Cryptochrome DASH</fullName>
    </recommendedName>
</protein>
<dbReference type="PROSITE" id="PS51257">
    <property type="entry name" value="PROKAR_LIPOPROTEIN"/>
    <property type="match status" value="1"/>
</dbReference>
<dbReference type="Proteomes" id="UP001462640">
    <property type="component" value="Unassembled WGS sequence"/>
</dbReference>
<evidence type="ECO:0000313" key="10">
    <source>
        <dbReference type="Proteomes" id="UP001462640"/>
    </source>
</evidence>
<dbReference type="PANTHER" id="PTHR11455:SF22">
    <property type="entry name" value="CRYPTOCHROME DASH"/>
    <property type="match status" value="1"/>
</dbReference>
<comment type="cofactor">
    <cofactor evidence="6">
        <name>FAD</name>
        <dbReference type="ChEBI" id="CHEBI:57692"/>
    </cofactor>
    <text evidence="6">Binds 1 FAD per subunit.</text>
</comment>
<dbReference type="Pfam" id="PF00875">
    <property type="entry name" value="DNA_photolyase"/>
    <property type="match status" value="1"/>
</dbReference>
<accession>A0ABV0GIQ8</accession>
<dbReference type="Gene3D" id="1.25.40.80">
    <property type="match status" value="1"/>
</dbReference>
<dbReference type="Gene3D" id="1.10.579.10">
    <property type="entry name" value="DNA Cyclobutane Dipyrimidine Photolyase, subunit A, domain 3"/>
    <property type="match status" value="1"/>
</dbReference>
<evidence type="ECO:0000313" key="9">
    <source>
        <dbReference type="EMBL" id="MEO3714967.1"/>
    </source>
</evidence>
<organism evidence="9 10">
    <name type="scientific">Roseateles flavus</name>
    <dbReference type="NCBI Taxonomy" id="3149041"/>
    <lineage>
        <taxon>Bacteria</taxon>
        <taxon>Pseudomonadati</taxon>
        <taxon>Pseudomonadota</taxon>
        <taxon>Betaproteobacteria</taxon>
        <taxon>Burkholderiales</taxon>
        <taxon>Sphaerotilaceae</taxon>
        <taxon>Roseateles</taxon>
    </lineage>
</organism>
<proteinExistence type="inferred from homology"/>
<dbReference type="InterPro" id="IPR036134">
    <property type="entry name" value="Crypto/Photolyase_FAD-like_sf"/>
</dbReference>